<dbReference type="EMBL" id="APMM01000006">
    <property type="protein sequence ID" value="ENN96671.1"/>
    <property type="molecule type" value="Genomic_DNA"/>
</dbReference>
<dbReference type="Pfam" id="PF13519">
    <property type="entry name" value="VWA_2"/>
    <property type="match status" value="1"/>
</dbReference>
<dbReference type="Proteomes" id="UP000053695">
    <property type="component" value="Unassembled WGS sequence"/>
</dbReference>
<dbReference type="AlphaFoldDB" id="N6VU14"/>
<sequence>MKNVIKHDAFDKKAFERFLNSNKYFQKLLSYYSHLHPIHEKLSEDIFYAFFKYVVEFNEAVEEKFRINKAILKGLIKNIEYEKIRLLTELDETNAGIATVILCEEIFKNFKKFNGSASDLVREILKQNSKNILEIIEGINSFGFGKGEKNYNDPEDKLKLANRILQDKKLLKIIKKLGKLKLLAINTYKNNVKQQLSEVYSVSLGNEIKYLLPKEIAYLSDEILYYEFIRRFIEKKLLNYSLISYKDSEGAIIVCLDHSGSMFGEKEIWAKAVVLSLIEIAKRKKRKIYYIAFDDDVRFEKEIDPKNIKYEDVIEIASVFYGGGTNFEKPISRAMDVIKEKYMDADILLITDGFAEVSDEFVEKLKEFKENYKVKLMSVFIEIFPTETLKRISDKNVKVYELVDDEAKKIYKLL</sequence>
<dbReference type="Gene3D" id="3.40.50.410">
    <property type="entry name" value="von Willebrand factor, type A domain"/>
    <property type="match status" value="1"/>
</dbReference>
<dbReference type="SMART" id="SM00327">
    <property type="entry name" value="VWA"/>
    <property type="match status" value="1"/>
</dbReference>
<dbReference type="SUPFAM" id="SSF53300">
    <property type="entry name" value="vWA-like"/>
    <property type="match status" value="1"/>
</dbReference>
<dbReference type="RefSeq" id="WP_004589867.1">
    <property type="nucleotide sequence ID" value="NZ_APMM01000006.1"/>
</dbReference>
<dbReference type="PROSITE" id="PS50234">
    <property type="entry name" value="VWFA"/>
    <property type="match status" value="1"/>
</dbReference>
<keyword evidence="3" id="KW-1185">Reference proteome</keyword>
<proteinExistence type="predicted"/>
<gene>
    <name evidence="2" type="ORF">J422_00996</name>
</gene>
<dbReference type="PATRIC" id="fig|1069083.5.peg.194"/>
<comment type="caution">
    <text evidence="2">The sequence shown here is derived from an EMBL/GenBank/DDBJ whole genome shotgun (WGS) entry which is preliminary data.</text>
</comment>
<reference evidence="2 3" key="1">
    <citation type="journal article" date="2013" name="Genome Announc.">
        <title>Draft Genome Sequence of a Highly Flagellated, Fast-Swimming Archaeon, Methanocaldococcus villosus Strain KIN24-T80 (DSM 22612).</title>
        <authorList>
            <person name="Thennarasu S."/>
            <person name="Polireddy D."/>
            <person name="Antony A."/>
            <person name="Yada M.R."/>
            <person name="Algarawi S."/>
            <person name="Sivakumar N."/>
        </authorList>
    </citation>
    <scope>NUCLEOTIDE SEQUENCE [LARGE SCALE GENOMIC DNA]</scope>
    <source>
        <strain evidence="2 3">KIN24-T80</strain>
    </source>
</reference>
<feature type="domain" description="VWFA" evidence="1">
    <location>
        <begin position="251"/>
        <end position="414"/>
    </location>
</feature>
<dbReference type="GO" id="GO:0005829">
    <property type="term" value="C:cytosol"/>
    <property type="evidence" value="ECO:0007669"/>
    <property type="project" value="TreeGrafter"/>
</dbReference>
<dbReference type="STRING" id="1069083.GCA_000371805_01019"/>
<dbReference type="InterPro" id="IPR002035">
    <property type="entry name" value="VWF_A"/>
</dbReference>
<name>N6VU14_9EURY</name>
<evidence type="ECO:0000313" key="3">
    <source>
        <dbReference type="Proteomes" id="UP000053695"/>
    </source>
</evidence>
<evidence type="ECO:0000259" key="1">
    <source>
        <dbReference type="PROSITE" id="PS50234"/>
    </source>
</evidence>
<evidence type="ECO:0000313" key="2">
    <source>
        <dbReference type="EMBL" id="ENN96671.1"/>
    </source>
</evidence>
<organism evidence="2 3">
    <name type="scientific">Methanocaldococcus villosus KIN24-T80</name>
    <dbReference type="NCBI Taxonomy" id="1069083"/>
    <lineage>
        <taxon>Archaea</taxon>
        <taxon>Methanobacteriati</taxon>
        <taxon>Methanobacteriota</taxon>
        <taxon>Methanomada group</taxon>
        <taxon>Methanococci</taxon>
        <taxon>Methanococcales</taxon>
        <taxon>Methanocaldococcaceae</taxon>
        <taxon>Methanocaldococcus</taxon>
    </lineage>
</organism>
<dbReference type="PANTHER" id="PTHR36846:SF1">
    <property type="entry name" value="PROTEIN VIAA"/>
    <property type="match status" value="1"/>
</dbReference>
<dbReference type="OrthoDB" id="64524at2157"/>
<dbReference type="InterPro" id="IPR036465">
    <property type="entry name" value="vWFA_dom_sf"/>
</dbReference>
<dbReference type="CDD" id="cd01462">
    <property type="entry name" value="VWA_YIEM_type"/>
    <property type="match status" value="1"/>
</dbReference>
<dbReference type="PANTHER" id="PTHR36846">
    <property type="entry name" value="PROTEIN VIAA"/>
    <property type="match status" value="1"/>
</dbReference>
<accession>N6VU14</accession>
<protein>
    <recommendedName>
        <fullName evidence="1">VWFA domain-containing protein</fullName>
    </recommendedName>
</protein>